<keyword evidence="3" id="KW-1185">Reference proteome</keyword>
<proteinExistence type="predicted"/>
<name>A0A8J2NRB1_9HEXA</name>
<gene>
    <name evidence="2" type="ORF">AFUS01_LOCUS5087</name>
</gene>
<evidence type="ECO:0000313" key="2">
    <source>
        <dbReference type="EMBL" id="CAG7711359.1"/>
    </source>
</evidence>
<keyword evidence="1" id="KW-0812">Transmembrane</keyword>
<dbReference type="AlphaFoldDB" id="A0A8J2NRB1"/>
<accession>A0A8J2NRB1</accession>
<organism evidence="2 3">
    <name type="scientific">Allacma fusca</name>
    <dbReference type="NCBI Taxonomy" id="39272"/>
    <lineage>
        <taxon>Eukaryota</taxon>
        <taxon>Metazoa</taxon>
        <taxon>Ecdysozoa</taxon>
        <taxon>Arthropoda</taxon>
        <taxon>Hexapoda</taxon>
        <taxon>Collembola</taxon>
        <taxon>Symphypleona</taxon>
        <taxon>Sminthuridae</taxon>
        <taxon>Allacma</taxon>
    </lineage>
</organism>
<dbReference type="EMBL" id="CAJVCH010032250">
    <property type="protein sequence ID" value="CAG7711359.1"/>
    <property type="molecule type" value="Genomic_DNA"/>
</dbReference>
<comment type="caution">
    <text evidence="2">The sequence shown here is derived from an EMBL/GenBank/DDBJ whole genome shotgun (WGS) entry which is preliminary data.</text>
</comment>
<feature type="transmembrane region" description="Helical" evidence="1">
    <location>
        <begin position="16"/>
        <end position="33"/>
    </location>
</feature>
<dbReference type="OrthoDB" id="2148490at2759"/>
<dbReference type="Proteomes" id="UP000708208">
    <property type="component" value="Unassembled WGS sequence"/>
</dbReference>
<protein>
    <submittedName>
        <fullName evidence="2">Uncharacterized protein</fullName>
    </submittedName>
</protein>
<sequence>MTSFMSEKGLNPLKQLMVPMAMAPIFVSCFFGLRKMANLPVE</sequence>
<reference evidence="2" key="1">
    <citation type="submission" date="2021-06" db="EMBL/GenBank/DDBJ databases">
        <authorList>
            <person name="Hodson N. C."/>
            <person name="Mongue J. A."/>
            <person name="Jaron S. K."/>
        </authorList>
    </citation>
    <scope>NUCLEOTIDE SEQUENCE</scope>
</reference>
<keyword evidence="1" id="KW-1133">Transmembrane helix</keyword>
<feature type="non-terminal residue" evidence="2">
    <location>
        <position position="42"/>
    </location>
</feature>
<evidence type="ECO:0000313" key="3">
    <source>
        <dbReference type="Proteomes" id="UP000708208"/>
    </source>
</evidence>
<evidence type="ECO:0000256" key="1">
    <source>
        <dbReference type="SAM" id="Phobius"/>
    </source>
</evidence>
<keyword evidence="1" id="KW-0472">Membrane</keyword>